<feature type="signal peptide" evidence="5">
    <location>
        <begin position="1"/>
        <end position="27"/>
    </location>
</feature>
<keyword evidence="4" id="KW-0812">Transmembrane</keyword>
<feature type="compositionally biased region" description="Pro residues" evidence="3">
    <location>
        <begin position="228"/>
        <end position="318"/>
    </location>
</feature>
<dbReference type="EMBL" id="QGNW01000237">
    <property type="protein sequence ID" value="RVW82685.1"/>
    <property type="molecule type" value="Genomic_DNA"/>
</dbReference>
<evidence type="ECO:0000256" key="1">
    <source>
        <dbReference type="ARBA" id="ARBA00025793"/>
    </source>
</evidence>
<evidence type="ECO:0000256" key="2">
    <source>
        <dbReference type="RuleBase" id="RU361260"/>
    </source>
</evidence>
<evidence type="ECO:0000313" key="7">
    <source>
        <dbReference type="EMBL" id="RVW82685.1"/>
    </source>
</evidence>
<feature type="compositionally biased region" description="Polar residues" evidence="3">
    <location>
        <begin position="779"/>
        <end position="791"/>
    </location>
</feature>
<dbReference type="AlphaFoldDB" id="A0A438HDZ3"/>
<feature type="compositionally biased region" description="Polar residues" evidence="3">
    <location>
        <begin position="323"/>
        <end position="334"/>
    </location>
</feature>
<feature type="transmembrane region" description="Helical" evidence="4">
    <location>
        <begin position="71"/>
        <end position="94"/>
    </location>
</feature>
<dbReference type="PROSITE" id="PS51444">
    <property type="entry name" value="FH2"/>
    <property type="match status" value="1"/>
</dbReference>
<feature type="region of interest" description="Disordered" evidence="3">
    <location>
        <begin position="778"/>
        <end position="823"/>
    </location>
</feature>
<dbReference type="SMART" id="SM00498">
    <property type="entry name" value="FH2"/>
    <property type="match status" value="1"/>
</dbReference>
<evidence type="ECO:0000256" key="4">
    <source>
        <dbReference type="SAM" id="Phobius"/>
    </source>
</evidence>
<keyword evidence="4" id="KW-1133">Transmembrane helix</keyword>
<keyword evidence="4" id="KW-0472">Membrane</keyword>
<dbReference type="PANTHER" id="PTHR23213">
    <property type="entry name" value="FORMIN-RELATED"/>
    <property type="match status" value="1"/>
</dbReference>
<evidence type="ECO:0000259" key="6">
    <source>
        <dbReference type="PROSITE" id="PS51444"/>
    </source>
</evidence>
<comment type="similarity">
    <text evidence="1">Belongs to the formin-like family. Class-I subfamily.</text>
</comment>
<evidence type="ECO:0000313" key="8">
    <source>
        <dbReference type="Proteomes" id="UP000288805"/>
    </source>
</evidence>
<dbReference type="Gene3D" id="1.20.58.2220">
    <property type="entry name" value="Formin, FH2 domain"/>
    <property type="match status" value="1"/>
</dbReference>
<feature type="domain" description="FH2" evidence="6">
    <location>
        <begin position="352"/>
        <end position="788"/>
    </location>
</feature>
<dbReference type="SUPFAM" id="SSF101447">
    <property type="entry name" value="Formin homology 2 domain (FH2 domain)"/>
    <property type="match status" value="1"/>
</dbReference>
<dbReference type="InterPro" id="IPR042201">
    <property type="entry name" value="FH2_Formin_sf"/>
</dbReference>
<dbReference type="GO" id="GO:0045010">
    <property type="term" value="P:actin nucleation"/>
    <property type="evidence" value="ECO:0007669"/>
    <property type="project" value="InterPro"/>
</dbReference>
<feature type="region of interest" description="Disordered" evidence="3">
    <location>
        <begin position="182"/>
        <end position="359"/>
    </location>
</feature>
<accession>A0A438HDZ3</accession>
<gene>
    <name evidence="7" type="primary">FH8_6</name>
    <name evidence="7" type="ORF">CK203_037402</name>
</gene>
<evidence type="ECO:0000256" key="3">
    <source>
        <dbReference type="SAM" id="MobiDB-lite"/>
    </source>
</evidence>
<protein>
    <recommendedName>
        <fullName evidence="2">Formin-like protein</fullName>
    </recommendedName>
</protein>
<dbReference type="InterPro" id="IPR015425">
    <property type="entry name" value="FH2_Formin"/>
</dbReference>
<sequence length="823" mass="89138">MAAVIQPCPLISLFFVSLFSILHLSACQPNSPRNIETFYPFRPPPNPTNPIPNPRISQLPIPSSKSSSSYAVAKAVAATAATTIVVSGLFFILFQKYTVARGRSQKGKNDPRGGGENVVSHIEFSRFNGNLNGLIVDENGLDVLYWKKLEGRSLSLQEIPLLRGKSSTSYDEVQEEVENLNWFSAPPPSSQSSEISLEAVGKTESTIQSSTSLPPPPPILAIPQKPSATPPPSPPIPAKINPIPPPPPSPSPPIPAKINPIPPPPPSPPIPAKINPIPPPPPSPSPPIPAKINPIPPPPPSPPIPAKINPIPPPPPSPKAGGFTSSSKEASSVTKGMPNGSKLGESSSGYSKAGTGNGRVALKPLHWDKVNTNADHSMVWHKINGGSFSFDGDLMEALFGNVAANGRSPQINHNNPNGASSIQSAQIFILDSRKSQNTAIVLRSLAISRKEILNALIEGQDLNADALEKLTKIAPTKEEESQILAFEGDPTRLADAESFLYHILKAVPSAFNRLSAMFFRSNYDSEILHLRECLQTLELGCKELRTRGLFLKLLEAILEAGNRMNAGTSRGNAQAFNLAALQKLSDVKSTDGKTTLLHFVVEEVVRSEGKRCVLNRNRSLSHSSNSSLYSENSASREDREKEYIMIGLPVVGGLSAEFSNVKKVAEMDYNAFGGVCSTLTAHSTEIKQFVAPFANSDGGFLRKMKSFLEAAGEELREVREEQTRVMELLRRTTEYYQPRSSKNKEASPLQLFIIVKDFLGMVDQVCVDIARNLQRRKTTTASLGPSSTKSPPSRIPVKFPNLPPNFMPDKSRNSSSSDSEDEF</sequence>
<reference evidence="7 8" key="1">
    <citation type="journal article" date="2018" name="PLoS Genet.">
        <title>Population sequencing reveals clonal diversity and ancestral inbreeding in the grapevine cultivar Chardonnay.</title>
        <authorList>
            <person name="Roach M.J."/>
            <person name="Johnson D.L."/>
            <person name="Bohlmann J."/>
            <person name="van Vuuren H.J."/>
            <person name="Jones S.J."/>
            <person name="Pretorius I.S."/>
            <person name="Schmidt S.A."/>
            <person name="Borneman A.R."/>
        </authorList>
    </citation>
    <scope>NUCLEOTIDE SEQUENCE [LARGE SCALE GENOMIC DNA]</scope>
    <source>
        <strain evidence="8">cv. Chardonnay</strain>
        <tissue evidence="7">Leaf</tissue>
    </source>
</reference>
<comment type="caution">
    <text evidence="7">The sequence shown here is derived from an EMBL/GenBank/DDBJ whole genome shotgun (WGS) entry which is preliminary data.</text>
</comment>
<dbReference type="Pfam" id="PF02181">
    <property type="entry name" value="FH2"/>
    <property type="match status" value="1"/>
</dbReference>
<dbReference type="PANTHER" id="PTHR23213:SF354">
    <property type="entry name" value="FORMIN-LIKE PROTEIN 4"/>
    <property type="match status" value="1"/>
</dbReference>
<keyword evidence="5" id="KW-0732">Signal</keyword>
<dbReference type="GO" id="GO:0051015">
    <property type="term" value="F:actin filament binding"/>
    <property type="evidence" value="ECO:0007669"/>
    <property type="project" value="InterPro"/>
</dbReference>
<dbReference type="InterPro" id="IPR027643">
    <property type="entry name" value="Formin-like_plant"/>
</dbReference>
<proteinExistence type="inferred from homology"/>
<name>A0A438HDZ3_VITVI</name>
<dbReference type="Proteomes" id="UP000288805">
    <property type="component" value="Unassembled WGS sequence"/>
</dbReference>
<feature type="chain" id="PRO_5019255651" description="Formin-like protein" evidence="5">
    <location>
        <begin position="28"/>
        <end position="823"/>
    </location>
</feature>
<evidence type="ECO:0000256" key="5">
    <source>
        <dbReference type="SAM" id="SignalP"/>
    </source>
</evidence>
<organism evidence="7 8">
    <name type="scientific">Vitis vinifera</name>
    <name type="common">Grape</name>
    <dbReference type="NCBI Taxonomy" id="29760"/>
    <lineage>
        <taxon>Eukaryota</taxon>
        <taxon>Viridiplantae</taxon>
        <taxon>Streptophyta</taxon>
        <taxon>Embryophyta</taxon>
        <taxon>Tracheophyta</taxon>
        <taxon>Spermatophyta</taxon>
        <taxon>Magnoliopsida</taxon>
        <taxon>eudicotyledons</taxon>
        <taxon>Gunneridae</taxon>
        <taxon>Pentapetalae</taxon>
        <taxon>rosids</taxon>
        <taxon>Vitales</taxon>
        <taxon>Vitaceae</taxon>
        <taxon>Viteae</taxon>
        <taxon>Vitis</taxon>
    </lineage>
</organism>